<comment type="similarity">
    <text evidence="1">Belongs to the bacterial sugar transferase family.</text>
</comment>
<reference evidence="5 6" key="1">
    <citation type="submission" date="2019-08" db="EMBL/GenBank/DDBJ databases">
        <title>Bradyrhizobium hipponensis sp. nov., a rhizobium isolated from a Lupinus angustifolius root nodule in Tunisia.</title>
        <authorList>
            <person name="Off K."/>
            <person name="Rejili M."/>
            <person name="Mars M."/>
            <person name="Brachmann A."/>
            <person name="Marin M."/>
        </authorList>
    </citation>
    <scope>NUCLEOTIDE SEQUENCE [LARGE SCALE GENOMIC DNA]</scope>
    <source>
        <strain evidence="5 6">CTAW71</strain>
    </source>
</reference>
<dbReference type="PANTHER" id="PTHR30576">
    <property type="entry name" value="COLANIC BIOSYNTHESIS UDP-GLUCOSE LIPID CARRIER TRANSFERASE"/>
    <property type="match status" value="1"/>
</dbReference>
<keyword evidence="3" id="KW-0812">Transmembrane</keyword>
<evidence type="ECO:0000256" key="1">
    <source>
        <dbReference type="ARBA" id="ARBA00006464"/>
    </source>
</evidence>
<feature type="domain" description="Bacterial sugar transferase" evidence="4">
    <location>
        <begin position="22"/>
        <end position="211"/>
    </location>
</feature>
<dbReference type="Proteomes" id="UP000324758">
    <property type="component" value="Unassembled WGS sequence"/>
</dbReference>
<keyword evidence="3" id="KW-0472">Membrane</keyword>
<gene>
    <name evidence="5" type="ORF">FXB40_10745</name>
</gene>
<comment type="caution">
    <text evidence="5">The sequence shown here is derived from an EMBL/GenBank/DDBJ whole genome shotgun (WGS) entry which is preliminary data.</text>
</comment>
<dbReference type="GO" id="GO:0000271">
    <property type="term" value="P:polysaccharide biosynthetic process"/>
    <property type="evidence" value="ECO:0007669"/>
    <property type="project" value="UniProtKB-KW"/>
</dbReference>
<name>A0A5D3KIA4_9BRAD</name>
<dbReference type="EMBL" id="VSSS01000017">
    <property type="protein sequence ID" value="TYL96782.1"/>
    <property type="molecule type" value="Genomic_DNA"/>
</dbReference>
<evidence type="ECO:0000256" key="3">
    <source>
        <dbReference type="SAM" id="Phobius"/>
    </source>
</evidence>
<dbReference type="RefSeq" id="WP_148772174.1">
    <property type="nucleotide sequence ID" value="NZ_VSSS01000017.1"/>
</dbReference>
<organism evidence="5 6">
    <name type="scientific">Bradyrhizobium rifense</name>
    <dbReference type="NCBI Taxonomy" id="515499"/>
    <lineage>
        <taxon>Bacteria</taxon>
        <taxon>Pseudomonadati</taxon>
        <taxon>Pseudomonadota</taxon>
        <taxon>Alphaproteobacteria</taxon>
        <taxon>Hyphomicrobiales</taxon>
        <taxon>Nitrobacteraceae</taxon>
        <taxon>Bradyrhizobium</taxon>
    </lineage>
</organism>
<dbReference type="Pfam" id="PF02397">
    <property type="entry name" value="Bac_transf"/>
    <property type="match status" value="1"/>
</dbReference>
<dbReference type="PANTHER" id="PTHR30576:SF20">
    <property type="entry name" value="QUINOVOSAMINEPHOSPHOTRANSFERAE-RELATED"/>
    <property type="match status" value="1"/>
</dbReference>
<evidence type="ECO:0000313" key="5">
    <source>
        <dbReference type="EMBL" id="TYL96782.1"/>
    </source>
</evidence>
<dbReference type="AlphaFoldDB" id="A0A5D3KIA4"/>
<accession>A0A5D3KIA4</accession>
<protein>
    <submittedName>
        <fullName evidence="5">Sugar transferase</fullName>
    </submittedName>
</protein>
<keyword evidence="2" id="KW-0270">Exopolysaccharide synthesis</keyword>
<dbReference type="InterPro" id="IPR003362">
    <property type="entry name" value="Bact_transf"/>
</dbReference>
<dbReference type="OrthoDB" id="9808602at2"/>
<evidence type="ECO:0000313" key="6">
    <source>
        <dbReference type="Proteomes" id="UP000324758"/>
    </source>
</evidence>
<evidence type="ECO:0000259" key="4">
    <source>
        <dbReference type="Pfam" id="PF02397"/>
    </source>
</evidence>
<dbReference type="GO" id="GO:0016780">
    <property type="term" value="F:phosphotransferase activity, for other substituted phosphate groups"/>
    <property type="evidence" value="ECO:0007669"/>
    <property type="project" value="TreeGrafter"/>
</dbReference>
<keyword evidence="6" id="KW-1185">Reference proteome</keyword>
<proteinExistence type="inferred from homology"/>
<keyword evidence="3" id="KW-1133">Transmembrane helix</keyword>
<feature type="transmembrane region" description="Helical" evidence="3">
    <location>
        <begin position="24"/>
        <end position="50"/>
    </location>
</feature>
<keyword evidence="5" id="KW-0808">Transferase</keyword>
<evidence type="ECO:0000256" key="2">
    <source>
        <dbReference type="ARBA" id="ARBA00023169"/>
    </source>
</evidence>
<sequence length="228" mass="25870">MTVPETASGYAAQSRSSHLDVRRAIDILCVGLAMTLLSPVFVIVALVIWLESGRPILFSQLRLGQRGEPFRMYKFRKFWPNCGNDGSPLTLVSDERMTTVGRLLAATKLDELPQLWNVLRGDMSLVGPRPESLSFSDCYRDGFERVLEHKPGVFGPCQVLFRHESRLYPTDAPAADFYREVLFPAKARIDLAYFPRRTLASDFGWIARAAHIIAVECWTALRRKHRSK</sequence>